<proteinExistence type="predicted"/>
<accession>A0ABV9QGV6</accession>
<dbReference type="EMBL" id="JBHSHJ010000020">
    <property type="protein sequence ID" value="MFC4790420.1"/>
    <property type="molecule type" value="Genomic_DNA"/>
</dbReference>
<protein>
    <submittedName>
        <fullName evidence="1">Uncharacterized protein</fullName>
    </submittedName>
</protein>
<evidence type="ECO:0000313" key="1">
    <source>
        <dbReference type="EMBL" id="MFC4790420.1"/>
    </source>
</evidence>
<comment type="caution">
    <text evidence="1">The sequence shown here is derived from an EMBL/GenBank/DDBJ whole genome shotgun (WGS) entry which is preliminary data.</text>
</comment>
<sequence>MGEMLTNQGKRRLEAVRLSAKLEPTPTHLLPKASSITGKLNRDQCQYETKQYCPASQKQNLLLNTDNNKEQILTALE</sequence>
<gene>
    <name evidence="1" type="ORF">ACFO6X_15675</name>
</gene>
<dbReference type="RefSeq" id="WP_382434908.1">
    <property type="nucleotide sequence ID" value="NZ_JBHSHJ010000020.1"/>
</dbReference>
<keyword evidence="2" id="KW-1185">Reference proteome</keyword>
<organism evidence="1 2">
    <name type="scientific">Giesbergeria sinuosa</name>
    <dbReference type="NCBI Taxonomy" id="80883"/>
    <lineage>
        <taxon>Bacteria</taxon>
        <taxon>Pseudomonadati</taxon>
        <taxon>Pseudomonadota</taxon>
        <taxon>Betaproteobacteria</taxon>
        <taxon>Burkholderiales</taxon>
        <taxon>Comamonadaceae</taxon>
        <taxon>Giesbergeria</taxon>
    </lineage>
</organism>
<evidence type="ECO:0000313" key="2">
    <source>
        <dbReference type="Proteomes" id="UP001596001"/>
    </source>
</evidence>
<name>A0ABV9QGV6_9BURK</name>
<dbReference type="Proteomes" id="UP001596001">
    <property type="component" value="Unassembled WGS sequence"/>
</dbReference>
<reference evidence="2" key="1">
    <citation type="journal article" date="2019" name="Int. J. Syst. Evol. Microbiol.">
        <title>The Global Catalogue of Microorganisms (GCM) 10K type strain sequencing project: providing services to taxonomists for standard genome sequencing and annotation.</title>
        <authorList>
            <consortium name="The Broad Institute Genomics Platform"/>
            <consortium name="The Broad Institute Genome Sequencing Center for Infectious Disease"/>
            <person name="Wu L."/>
            <person name="Ma J."/>
        </authorList>
    </citation>
    <scope>NUCLEOTIDE SEQUENCE [LARGE SCALE GENOMIC DNA]</scope>
    <source>
        <strain evidence="2">CCUG 49452</strain>
    </source>
</reference>